<protein>
    <submittedName>
        <fullName evidence="1 2">Uncharacterized protein</fullName>
    </submittedName>
</protein>
<reference evidence="1 3" key="1">
    <citation type="journal article" date="2014" name="BMC Genomics">
        <title>Genome sequence of Anopheles sinensis provides insight into genetics basis of mosquito competence for malaria parasites.</title>
        <authorList>
            <person name="Zhou D."/>
            <person name="Zhang D."/>
            <person name="Ding G."/>
            <person name="Shi L."/>
            <person name="Hou Q."/>
            <person name="Ye Y."/>
            <person name="Xu Y."/>
            <person name="Zhou H."/>
            <person name="Xiong C."/>
            <person name="Li S."/>
            <person name="Yu J."/>
            <person name="Hong S."/>
            <person name="Yu X."/>
            <person name="Zou P."/>
            <person name="Chen C."/>
            <person name="Chang X."/>
            <person name="Wang W."/>
            <person name="Lv Y."/>
            <person name="Sun Y."/>
            <person name="Ma L."/>
            <person name="Shen B."/>
            <person name="Zhu C."/>
        </authorList>
    </citation>
    <scope>NUCLEOTIDE SEQUENCE [LARGE SCALE GENOMIC DNA]</scope>
</reference>
<sequence length="149" mass="16595">MNKSSFMVRRGGIFRMNVAAIVQRINLPPPRKWLPFALNQFGHEPQQDAYNRVALTNFIDYLALRAELGSIFTHHPTDLPLRRVTTPAGGKASTIDENLTNVPLCVVLYEYGQKSRHSAGEDWHDECAALRPILAPSAVNQSVRNGGNT</sequence>
<evidence type="ECO:0000313" key="2">
    <source>
        <dbReference type="EnsemblMetazoa" id="ASIC013977-PA"/>
    </source>
</evidence>
<dbReference type="EnsemblMetazoa" id="ASIC013977-RA">
    <property type="protein sequence ID" value="ASIC013977-PA"/>
    <property type="gene ID" value="ASIC013977"/>
</dbReference>
<keyword evidence="3" id="KW-1185">Reference proteome</keyword>
<dbReference type="Proteomes" id="UP000030765">
    <property type="component" value="Unassembled WGS sequence"/>
</dbReference>
<dbReference type="VEuPathDB" id="VectorBase:ASIC013977"/>
<proteinExistence type="predicted"/>
<organism evidence="1">
    <name type="scientific">Anopheles sinensis</name>
    <name type="common">Mosquito</name>
    <dbReference type="NCBI Taxonomy" id="74873"/>
    <lineage>
        <taxon>Eukaryota</taxon>
        <taxon>Metazoa</taxon>
        <taxon>Ecdysozoa</taxon>
        <taxon>Arthropoda</taxon>
        <taxon>Hexapoda</taxon>
        <taxon>Insecta</taxon>
        <taxon>Pterygota</taxon>
        <taxon>Neoptera</taxon>
        <taxon>Endopterygota</taxon>
        <taxon>Diptera</taxon>
        <taxon>Nematocera</taxon>
        <taxon>Culicoidea</taxon>
        <taxon>Culicidae</taxon>
        <taxon>Anophelinae</taxon>
        <taxon>Anopheles</taxon>
    </lineage>
</organism>
<dbReference type="EMBL" id="KE525312">
    <property type="protein sequence ID" value="KFB46008.1"/>
    <property type="molecule type" value="Genomic_DNA"/>
</dbReference>
<evidence type="ECO:0000313" key="1">
    <source>
        <dbReference type="EMBL" id="KFB46008.1"/>
    </source>
</evidence>
<reference evidence="2" key="2">
    <citation type="submission" date="2020-05" db="UniProtKB">
        <authorList>
            <consortium name="EnsemblMetazoa"/>
        </authorList>
    </citation>
    <scope>IDENTIFICATION</scope>
</reference>
<evidence type="ECO:0000313" key="3">
    <source>
        <dbReference type="Proteomes" id="UP000030765"/>
    </source>
</evidence>
<accession>A0A084W714</accession>
<name>A0A084W714_ANOSI</name>
<gene>
    <name evidence="1" type="ORF">ZHAS_00013977</name>
</gene>
<dbReference type="AlphaFoldDB" id="A0A084W714"/>
<dbReference type="EMBL" id="ATLV01021092">
    <property type="status" value="NOT_ANNOTATED_CDS"/>
    <property type="molecule type" value="Genomic_DNA"/>
</dbReference>